<keyword evidence="8" id="KW-1185">Reference proteome</keyword>
<organism evidence="7 8">
    <name type="scientific">Qipengyuania psychrotolerans</name>
    <dbReference type="NCBI Taxonomy" id="2867238"/>
    <lineage>
        <taxon>Bacteria</taxon>
        <taxon>Pseudomonadati</taxon>
        <taxon>Pseudomonadota</taxon>
        <taxon>Alphaproteobacteria</taxon>
        <taxon>Sphingomonadales</taxon>
        <taxon>Erythrobacteraceae</taxon>
        <taxon>Qipengyuania</taxon>
    </lineage>
</organism>
<comment type="function">
    <text evidence="5">This enzyme is involved in nucleotide metabolism: it produces dUMP, the immediate precursor of thymidine nucleotides and it decreases the intracellular concentration of dUTP so that uracil cannot be incorporated into DNA.</text>
</comment>
<evidence type="ECO:0000313" key="7">
    <source>
        <dbReference type="EMBL" id="QZD86750.1"/>
    </source>
</evidence>
<comment type="pathway">
    <text evidence="5">Pyrimidine metabolism; dUMP biosynthesis; dUMP from dCTP (dUTP route): step 2/2.</text>
</comment>
<gene>
    <name evidence="5 7" type="primary">dut</name>
    <name evidence="7" type="ORF">K3166_11155</name>
</gene>
<dbReference type="InterPro" id="IPR029054">
    <property type="entry name" value="dUTPase-like"/>
</dbReference>
<dbReference type="EC" id="3.6.1.23" evidence="5"/>
<feature type="binding site" evidence="5">
    <location>
        <begin position="68"/>
        <end position="70"/>
    </location>
    <ligand>
        <name>substrate</name>
    </ligand>
</feature>
<evidence type="ECO:0000256" key="2">
    <source>
        <dbReference type="ARBA" id="ARBA00022801"/>
    </source>
</evidence>
<keyword evidence="5" id="KW-0479">Metal-binding</keyword>
<proteinExistence type="inferred from homology"/>
<comment type="cofactor">
    <cofactor evidence="5">
        <name>Mg(2+)</name>
        <dbReference type="ChEBI" id="CHEBI:18420"/>
    </cofactor>
</comment>
<comment type="caution">
    <text evidence="5">Lacks conserved residue(s) required for the propagation of feature annotation.</text>
</comment>
<dbReference type="Pfam" id="PF00692">
    <property type="entry name" value="dUTPase"/>
    <property type="match status" value="1"/>
</dbReference>
<name>A0ABX8ZCP7_9SPHN</name>
<comment type="similarity">
    <text evidence="1 5">Belongs to the dUTPase family.</text>
</comment>
<dbReference type="Proteomes" id="UP000824280">
    <property type="component" value="Chromosome"/>
</dbReference>
<comment type="catalytic activity">
    <reaction evidence="4 5">
        <text>dUTP + H2O = dUMP + diphosphate + H(+)</text>
        <dbReference type="Rhea" id="RHEA:10248"/>
        <dbReference type="ChEBI" id="CHEBI:15377"/>
        <dbReference type="ChEBI" id="CHEBI:15378"/>
        <dbReference type="ChEBI" id="CHEBI:33019"/>
        <dbReference type="ChEBI" id="CHEBI:61555"/>
        <dbReference type="ChEBI" id="CHEBI:246422"/>
        <dbReference type="EC" id="3.6.1.23"/>
    </reaction>
</comment>
<dbReference type="InterPro" id="IPR008181">
    <property type="entry name" value="dUTPase"/>
</dbReference>
<evidence type="ECO:0000256" key="5">
    <source>
        <dbReference type="HAMAP-Rule" id="MF_00116"/>
    </source>
</evidence>
<dbReference type="NCBIfam" id="TIGR00576">
    <property type="entry name" value="dut"/>
    <property type="match status" value="1"/>
</dbReference>
<dbReference type="RefSeq" id="WP_221422292.1">
    <property type="nucleotide sequence ID" value="NZ_CP081297.1"/>
</dbReference>
<dbReference type="Gene3D" id="2.70.40.10">
    <property type="match status" value="1"/>
</dbReference>
<evidence type="ECO:0000313" key="8">
    <source>
        <dbReference type="Proteomes" id="UP000824280"/>
    </source>
</evidence>
<feature type="domain" description="dUTPase-like" evidence="6">
    <location>
        <begin position="19"/>
        <end position="147"/>
    </location>
</feature>
<keyword evidence="5" id="KW-0460">Magnesium</keyword>
<sequence length="153" mass="16130">MIDPVGVQVKRLPHGHGLDLPRYATTGSAGMDVLSAEQLSLKPGQRHAVATGLALAIPPGFEIQVRPRSGLALKHGITVPNTPGTIDSDYRGELKIILINHGDESFAIERGDRIAQLVLAPVVQAAWSEVDELDETTRGDGGFGSTGGHAKLV</sequence>
<feature type="binding site" evidence="5">
    <location>
        <position position="81"/>
    </location>
    <ligand>
        <name>substrate</name>
    </ligand>
</feature>
<accession>A0ABX8ZCP7</accession>
<evidence type="ECO:0000259" key="6">
    <source>
        <dbReference type="Pfam" id="PF00692"/>
    </source>
</evidence>
<dbReference type="InterPro" id="IPR036157">
    <property type="entry name" value="dUTPase-like_sf"/>
</dbReference>
<evidence type="ECO:0000256" key="1">
    <source>
        <dbReference type="ARBA" id="ARBA00006581"/>
    </source>
</evidence>
<dbReference type="HAMAP" id="MF_00116">
    <property type="entry name" value="dUTPase_bact"/>
    <property type="match status" value="1"/>
</dbReference>
<evidence type="ECO:0000256" key="4">
    <source>
        <dbReference type="ARBA" id="ARBA00047686"/>
    </source>
</evidence>
<reference evidence="7 8" key="1">
    <citation type="submission" date="2021-08" db="EMBL/GenBank/DDBJ databases">
        <title>Comparative Genomics Analysis of the Genus Qipengyuania Reveals Extensive Genetic Diversity and Metabolic Versatility, Including the Description of Fifteen Novel Species.</title>
        <authorList>
            <person name="Liu Y."/>
        </authorList>
    </citation>
    <scope>NUCLEOTIDE SEQUENCE [LARGE SCALE GENOMIC DNA]</scope>
    <source>
        <strain evidence="7 8">1XM2-8</strain>
    </source>
</reference>
<dbReference type="CDD" id="cd07557">
    <property type="entry name" value="trimeric_dUTPase"/>
    <property type="match status" value="1"/>
</dbReference>
<protein>
    <recommendedName>
        <fullName evidence="5">Deoxyuridine 5'-triphosphate nucleotidohydrolase</fullName>
        <shortName evidence="5">dUTPase</shortName>
        <ecNumber evidence="5">3.6.1.23</ecNumber>
    </recommendedName>
    <alternativeName>
        <fullName evidence="5">dUTP pyrophosphatase</fullName>
    </alternativeName>
</protein>
<keyword evidence="2 5" id="KW-0378">Hydrolase</keyword>
<dbReference type="PANTHER" id="PTHR11241">
    <property type="entry name" value="DEOXYURIDINE 5'-TRIPHOSPHATE NUCLEOTIDOHYDROLASE"/>
    <property type="match status" value="1"/>
</dbReference>
<dbReference type="GO" id="GO:0004170">
    <property type="term" value="F:dUTP diphosphatase activity"/>
    <property type="evidence" value="ECO:0007669"/>
    <property type="project" value="UniProtKB-EC"/>
</dbReference>
<dbReference type="PANTHER" id="PTHR11241:SF0">
    <property type="entry name" value="DEOXYURIDINE 5'-TRIPHOSPHATE NUCLEOTIDOHYDROLASE"/>
    <property type="match status" value="1"/>
</dbReference>
<dbReference type="InterPro" id="IPR033704">
    <property type="entry name" value="dUTPase_trimeric"/>
</dbReference>
<evidence type="ECO:0000256" key="3">
    <source>
        <dbReference type="ARBA" id="ARBA00023080"/>
    </source>
</evidence>
<dbReference type="NCBIfam" id="NF001862">
    <property type="entry name" value="PRK00601.1"/>
    <property type="match status" value="1"/>
</dbReference>
<feature type="binding site" evidence="5">
    <location>
        <begin position="85"/>
        <end position="87"/>
    </location>
    <ligand>
        <name>substrate</name>
    </ligand>
</feature>
<keyword evidence="3 5" id="KW-0546">Nucleotide metabolism</keyword>
<dbReference type="SUPFAM" id="SSF51283">
    <property type="entry name" value="dUTPase-like"/>
    <property type="match status" value="1"/>
</dbReference>
<dbReference type="EMBL" id="CP081297">
    <property type="protein sequence ID" value="QZD86750.1"/>
    <property type="molecule type" value="Genomic_DNA"/>
</dbReference>